<feature type="non-terminal residue" evidence="1">
    <location>
        <position position="1"/>
    </location>
</feature>
<evidence type="ECO:0000313" key="1">
    <source>
        <dbReference type="EMBL" id="GAI06418.1"/>
    </source>
</evidence>
<reference evidence="1" key="1">
    <citation type="journal article" date="2014" name="Front. Microbiol.">
        <title>High frequency of phylogenetically diverse reductive dehalogenase-homologous genes in deep subseafloor sedimentary metagenomes.</title>
        <authorList>
            <person name="Kawai M."/>
            <person name="Futagami T."/>
            <person name="Toyoda A."/>
            <person name="Takaki Y."/>
            <person name="Nishi S."/>
            <person name="Hori S."/>
            <person name="Arai W."/>
            <person name="Tsubouchi T."/>
            <person name="Morono Y."/>
            <person name="Uchiyama I."/>
            <person name="Ito T."/>
            <person name="Fujiyama A."/>
            <person name="Inagaki F."/>
            <person name="Takami H."/>
        </authorList>
    </citation>
    <scope>NUCLEOTIDE SEQUENCE</scope>
    <source>
        <strain evidence="1">Expedition CK06-06</strain>
    </source>
</reference>
<gene>
    <name evidence="1" type="ORF">S06H3_21517</name>
</gene>
<protein>
    <submittedName>
        <fullName evidence="1">Uncharacterized protein</fullName>
    </submittedName>
</protein>
<name>X1KIA3_9ZZZZ</name>
<sequence length="251" mass="28061">EGYKFITVRSWYPSFYFAVGVPGFEGIINMSIPAGDRDLQIYCWDENNDQWMMAGITDAWNAKSGMDLDKTSCYVYKEGKWSVALTDVPTKSMGLESLNPNSIIPTGLEVQKHRSISLFDFGRYGRPLEILKNIRQTTYQIDVEMYPGVMLDIEDLPSYGCKNAKFELNWDDPNIDLGFSLIGPGGEEVLSTRLPGVSSSCHGSESYDDTVIPFPEGSETDMKLERLGECLPGEKYQICVFAMGEISATTD</sequence>
<feature type="non-terminal residue" evidence="1">
    <location>
        <position position="251"/>
    </location>
</feature>
<accession>X1KIA3</accession>
<dbReference type="EMBL" id="BARV01011316">
    <property type="protein sequence ID" value="GAI06418.1"/>
    <property type="molecule type" value="Genomic_DNA"/>
</dbReference>
<proteinExistence type="predicted"/>
<organism evidence="1">
    <name type="scientific">marine sediment metagenome</name>
    <dbReference type="NCBI Taxonomy" id="412755"/>
    <lineage>
        <taxon>unclassified sequences</taxon>
        <taxon>metagenomes</taxon>
        <taxon>ecological metagenomes</taxon>
    </lineage>
</organism>
<dbReference type="AlphaFoldDB" id="X1KIA3"/>
<comment type="caution">
    <text evidence="1">The sequence shown here is derived from an EMBL/GenBank/DDBJ whole genome shotgun (WGS) entry which is preliminary data.</text>
</comment>